<keyword evidence="5" id="KW-1185">Reference proteome</keyword>
<proteinExistence type="inferred from homology"/>
<organism evidence="4 5">
    <name type="scientific">Neobacillus vireti LMG 21834</name>
    <dbReference type="NCBI Taxonomy" id="1131730"/>
    <lineage>
        <taxon>Bacteria</taxon>
        <taxon>Bacillati</taxon>
        <taxon>Bacillota</taxon>
        <taxon>Bacilli</taxon>
        <taxon>Bacillales</taxon>
        <taxon>Bacillaceae</taxon>
        <taxon>Neobacillus</taxon>
    </lineage>
</organism>
<dbReference type="PANTHER" id="PTHR48081">
    <property type="entry name" value="AB HYDROLASE SUPERFAMILY PROTEIN C4A8.06C"/>
    <property type="match status" value="1"/>
</dbReference>
<reference evidence="4 5" key="1">
    <citation type="journal article" date="2014" name="Environ. Microbiol.">
        <title>The nitrate-ammonifying and nosZ-carrying bacterium Bacillus vireti is a potent source and sink for nitric and nitrous oxide under high nitrate conditions.</title>
        <authorList>
            <person name="Mania D."/>
            <person name="Heylen K."/>
            <person name="van Spanning R.J."/>
            <person name="Frostegard A."/>
        </authorList>
    </citation>
    <scope>NUCLEOTIDE SEQUENCE [LARGE SCALE GENOMIC DNA]</scope>
    <source>
        <strain evidence="4 5">LMG 21834</strain>
    </source>
</reference>
<evidence type="ECO:0000256" key="1">
    <source>
        <dbReference type="ARBA" id="ARBA00010515"/>
    </source>
</evidence>
<keyword evidence="2 4" id="KW-0378">Hydrolase</keyword>
<evidence type="ECO:0000313" key="5">
    <source>
        <dbReference type="Proteomes" id="UP000018877"/>
    </source>
</evidence>
<sequence length="317" mass="35096">MKTKELKLEREIGVMPSFKSYFLEKVIKLTAKSVGGKSLEKRGIAERRQKLDAASKRLRMPENCLVEPLRIEGIYAEWLSYNDSPDDKVILYLHGGGYGYCSVQTHRTLAAGIGKAAGVMVIIPDYRLAPEHPFPAAIEDAVRAYRWLLEQGFHSSQIIFAGDSAGGGLSIATALVLRDQNEPLPAALVCLSPWVDLTSSGQSYQKNESVDPYLNVDGVRKTARMYAGEAALDHPLISPVFADLADLPPLFIQVGSHEILQSDAEMLAAAARHAGVTVKLKVWDGMWHVWQMSGDFIPEARRAIKEIGDFVKWTFRD</sequence>
<dbReference type="InterPro" id="IPR002168">
    <property type="entry name" value="Lipase_GDXG_HIS_AS"/>
</dbReference>
<comment type="caution">
    <text evidence="4">The sequence shown here is derived from an EMBL/GenBank/DDBJ whole genome shotgun (WGS) entry which is preliminary data.</text>
</comment>
<gene>
    <name evidence="4" type="ORF">BAVI_07941</name>
</gene>
<dbReference type="PANTHER" id="PTHR48081:SF30">
    <property type="entry name" value="ACETYL-HYDROLASE LIPR-RELATED"/>
    <property type="match status" value="1"/>
</dbReference>
<dbReference type="EMBL" id="ALAN01000055">
    <property type="protein sequence ID" value="ETI69323.1"/>
    <property type="molecule type" value="Genomic_DNA"/>
</dbReference>
<dbReference type="InterPro" id="IPR029058">
    <property type="entry name" value="AB_hydrolase_fold"/>
</dbReference>
<name>A0AB94IQN9_9BACI</name>
<evidence type="ECO:0000256" key="2">
    <source>
        <dbReference type="ARBA" id="ARBA00022801"/>
    </source>
</evidence>
<evidence type="ECO:0000313" key="4">
    <source>
        <dbReference type="EMBL" id="ETI69323.1"/>
    </source>
</evidence>
<comment type="similarity">
    <text evidence="1">Belongs to the 'GDXG' lipolytic enzyme family.</text>
</comment>
<dbReference type="Proteomes" id="UP000018877">
    <property type="component" value="Unassembled WGS sequence"/>
</dbReference>
<dbReference type="GO" id="GO:0004806">
    <property type="term" value="F:triacylglycerol lipase activity"/>
    <property type="evidence" value="ECO:0007669"/>
    <property type="project" value="TreeGrafter"/>
</dbReference>
<dbReference type="AlphaFoldDB" id="A0AB94IQN9"/>
<dbReference type="SUPFAM" id="SSF53474">
    <property type="entry name" value="alpha/beta-Hydrolases"/>
    <property type="match status" value="1"/>
</dbReference>
<accession>A0AB94IQN9</accession>
<dbReference type="Gene3D" id="3.40.50.1820">
    <property type="entry name" value="alpha/beta hydrolase"/>
    <property type="match status" value="1"/>
</dbReference>
<dbReference type="InterPro" id="IPR050300">
    <property type="entry name" value="GDXG_lipolytic_enzyme"/>
</dbReference>
<dbReference type="Pfam" id="PF07859">
    <property type="entry name" value="Abhydrolase_3"/>
    <property type="match status" value="1"/>
</dbReference>
<evidence type="ECO:0000259" key="3">
    <source>
        <dbReference type="Pfam" id="PF07859"/>
    </source>
</evidence>
<dbReference type="PROSITE" id="PS01173">
    <property type="entry name" value="LIPASE_GDXG_HIS"/>
    <property type="match status" value="1"/>
</dbReference>
<protein>
    <submittedName>
        <fullName evidence="4">Alpha/beta hydrolase domain-containing protein</fullName>
    </submittedName>
</protein>
<dbReference type="InterPro" id="IPR013094">
    <property type="entry name" value="AB_hydrolase_3"/>
</dbReference>
<feature type="domain" description="Alpha/beta hydrolase fold-3" evidence="3">
    <location>
        <begin position="90"/>
        <end position="291"/>
    </location>
</feature>